<protein>
    <recommendedName>
        <fullName evidence="7">2-C-methyl-D-erythritol 4-phosphate cytidylyltransferase</fullName>
        <ecNumber evidence="7">2.7.7.60</ecNumber>
    </recommendedName>
    <alternativeName>
        <fullName evidence="7">4-diphosphocytidyl-2C-methyl-D-erythritol synthase</fullName>
    </alternativeName>
    <alternativeName>
        <fullName evidence="7">MEP cytidylyltransferase</fullName>
        <shortName evidence="7">MCT</shortName>
    </alternativeName>
</protein>
<dbReference type="Pfam" id="PF01128">
    <property type="entry name" value="IspD"/>
    <property type="match status" value="1"/>
</dbReference>
<gene>
    <name evidence="7" type="primary">ispD</name>
    <name evidence="8" type="ORF">SAMN05421749_101383</name>
</gene>
<comment type="pathway">
    <text evidence="2 7">Isoprenoid biosynthesis; isopentenyl diphosphate biosynthesis via DXP pathway; isopentenyl diphosphate from 1-deoxy-D-xylulose 5-phosphate: step 2/6.</text>
</comment>
<accession>A0A1G6GSU0</accession>
<dbReference type="InterPro" id="IPR034683">
    <property type="entry name" value="IspD/TarI"/>
</dbReference>
<comment type="catalytic activity">
    <reaction evidence="1 7">
        <text>2-C-methyl-D-erythritol 4-phosphate + CTP + H(+) = 4-CDP-2-C-methyl-D-erythritol + diphosphate</text>
        <dbReference type="Rhea" id="RHEA:13429"/>
        <dbReference type="ChEBI" id="CHEBI:15378"/>
        <dbReference type="ChEBI" id="CHEBI:33019"/>
        <dbReference type="ChEBI" id="CHEBI:37563"/>
        <dbReference type="ChEBI" id="CHEBI:57823"/>
        <dbReference type="ChEBI" id="CHEBI:58262"/>
        <dbReference type="EC" id="2.7.7.60"/>
    </reaction>
</comment>
<evidence type="ECO:0000256" key="3">
    <source>
        <dbReference type="ARBA" id="ARBA00009789"/>
    </source>
</evidence>
<evidence type="ECO:0000313" key="8">
    <source>
        <dbReference type="EMBL" id="SDB85090.1"/>
    </source>
</evidence>
<comment type="function">
    <text evidence="7">Catalyzes the formation of 4-diphosphocytidyl-2-C-methyl-D-erythritol from CTP and 2-C-methyl-D-erythritol 4-phosphate (MEP).</text>
</comment>
<name>A0A1G6GSU0_9GAMM</name>
<dbReference type="PANTHER" id="PTHR32125:SF4">
    <property type="entry name" value="2-C-METHYL-D-ERYTHRITOL 4-PHOSPHATE CYTIDYLYLTRANSFERASE, CHLOROPLASTIC"/>
    <property type="match status" value="1"/>
</dbReference>
<evidence type="ECO:0000256" key="6">
    <source>
        <dbReference type="ARBA" id="ARBA00023229"/>
    </source>
</evidence>
<evidence type="ECO:0000256" key="1">
    <source>
        <dbReference type="ARBA" id="ARBA00001282"/>
    </source>
</evidence>
<dbReference type="FunFam" id="3.90.550.10:FF:000003">
    <property type="entry name" value="2-C-methyl-D-erythritol 4-phosphate cytidylyltransferase"/>
    <property type="match status" value="1"/>
</dbReference>
<keyword evidence="6 7" id="KW-0414">Isoprene biosynthesis</keyword>
<feature type="site" description="Transition state stabilizer" evidence="7">
    <location>
        <position position="25"/>
    </location>
</feature>
<dbReference type="InterPro" id="IPR001228">
    <property type="entry name" value="IspD"/>
</dbReference>
<dbReference type="PANTHER" id="PTHR32125">
    <property type="entry name" value="2-C-METHYL-D-ERYTHRITOL 4-PHOSPHATE CYTIDYLYLTRANSFERASE, CHLOROPLASTIC"/>
    <property type="match status" value="1"/>
</dbReference>
<keyword evidence="4 7" id="KW-0808">Transferase</keyword>
<feature type="site" description="Positions MEP for the nucleophilic attack" evidence="7">
    <location>
        <position position="155"/>
    </location>
</feature>
<evidence type="ECO:0000256" key="7">
    <source>
        <dbReference type="HAMAP-Rule" id="MF_00108"/>
    </source>
</evidence>
<organism evidence="8 9">
    <name type="scientific">Acinetobacter marinus</name>
    <dbReference type="NCBI Taxonomy" id="281375"/>
    <lineage>
        <taxon>Bacteria</taxon>
        <taxon>Pseudomonadati</taxon>
        <taxon>Pseudomonadota</taxon>
        <taxon>Gammaproteobacteria</taxon>
        <taxon>Moraxellales</taxon>
        <taxon>Moraxellaceae</taxon>
        <taxon>Acinetobacter</taxon>
    </lineage>
</organism>
<dbReference type="Gene3D" id="3.90.550.10">
    <property type="entry name" value="Spore Coat Polysaccharide Biosynthesis Protein SpsA, Chain A"/>
    <property type="match status" value="1"/>
</dbReference>
<comment type="similarity">
    <text evidence="3 7">Belongs to the IspD/TarI cytidylyltransferase family. IspD subfamily.</text>
</comment>
<keyword evidence="5 7" id="KW-0548">Nucleotidyltransferase</keyword>
<dbReference type="EC" id="2.7.7.60" evidence="7"/>
<feature type="site" description="Positions MEP for the nucleophilic attack" evidence="7">
    <location>
        <position position="211"/>
    </location>
</feature>
<dbReference type="AlphaFoldDB" id="A0A1G6GSU0"/>
<evidence type="ECO:0000313" key="9">
    <source>
        <dbReference type="Proteomes" id="UP000242317"/>
    </source>
</evidence>
<proteinExistence type="inferred from homology"/>
<dbReference type="UniPathway" id="UPA00056">
    <property type="reaction ID" value="UER00093"/>
</dbReference>
<dbReference type="Proteomes" id="UP000242317">
    <property type="component" value="Unassembled WGS sequence"/>
</dbReference>
<evidence type="ECO:0000256" key="2">
    <source>
        <dbReference type="ARBA" id="ARBA00004787"/>
    </source>
</evidence>
<dbReference type="GO" id="GO:0050518">
    <property type="term" value="F:2-C-methyl-D-erythritol 4-phosphate cytidylyltransferase activity"/>
    <property type="evidence" value="ECO:0007669"/>
    <property type="project" value="UniProtKB-UniRule"/>
</dbReference>
<dbReference type="InterPro" id="IPR050088">
    <property type="entry name" value="IspD/TarI_cytidylyltransf_bact"/>
</dbReference>
<dbReference type="GO" id="GO:0019288">
    <property type="term" value="P:isopentenyl diphosphate biosynthetic process, methylerythritol 4-phosphate pathway"/>
    <property type="evidence" value="ECO:0007669"/>
    <property type="project" value="UniProtKB-UniRule"/>
</dbReference>
<dbReference type="SUPFAM" id="SSF53448">
    <property type="entry name" value="Nucleotide-diphospho-sugar transferases"/>
    <property type="match status" value="1"/>
</dbReference>
<evidence type="ECO:0000256" key="5">
    <source>
        <dbReference type="ARBA" id="ARBA00022695"/>
    </source>
</evidence>
<reference evidence="9" key="1">
    <citation type="submission" date="2016-09" db="EMBL/GenBank/DDBJ databases">
        <authorList>
            <person name="Varghese N."/>
            <person name="Submissions S."/>
        </authorList>
    </citation>
    <scope>NUCLEOTIDE SEQUENCE [LARGE SCALE GENOMIC DNA]</scope>
    <source>
        <strain evidence="9">ANC 3699</strain>
    </source>
</reference>
<dbReference type="HAMAP" id="MF_00108">
    <property type="entry name" value="IspD"/>
    <property type="match status" value="1"/>
</dbReference>
<sequence length="231" mass="25977">MTRPKLWAVIPAAGSGQRFSKTDLKQYQKILGKTVLEHSVNALYQLPLSGCVIAISTQDTFAEQIEFVHPVQFCQGGKERMDSVFAALKYLESYADANDYILVHDAARPCLHVDQLRNIEKFCQTGQNAAIIAVPVRDTLKKSKANQQIESTVDRTGLWQAQTPQIIKYSILYRALQHATQHQLHVTDEASALEQLNSPIQLIEGRMDNLKITYPQDLDFAKLVLSLKQPT</sequence>
<keyword evidence="9" id="KW-1185">Reference proteome</keyword>
<dbReference type="InterPro" id="IPR018294">
    <property type="entry name" value="ISPD_synthase_CS"/>
</dbReference>
<dbReference type="CDD" id="cd02516">
    <property type="entry name" value="CDP-ME_synthetase"/>
    <property type="match status" value="1"/>
</dbReference>
<dbReference type="InterPro" id="IPR029044">
    <property type="entry name" value="Nucleotide-diphossugar_trans"/>
</dbReference>
<evidence type="ECO:0000256" key="4">
    <source>
        <dbReference type="ARBA" id="ARBA00022679"/>
    </source>
</evidence>
<dbReference type="EMBL" id="FMYK01000001">
    <property type="protein sequence ID" value="SDB85090.1"/>
    <property type="molecule type" value="Genomic_DNA"/>
</dbReference>
<feature type="site" description="Transition state stabilizer" evidence="7">
    <location>
        <position position="18"/>
    </location>
</feature>
<dbReference type="PROSITE" id="PS01295">
    <property type="entry name" value="ISPD"/>
    <property type="match status" value="1"/>
</dbReference>
<dbReference type="NCBIfam" id="TIGR00453">
    <property type="entry name" value="ispD"/>
    <property type="match status" value="1"/>
</dbReference>